<protein>
    <recommendedName>
        <fullName evidence="2">HD domain-containing protein</fullName>
    </recommendedName>
</protein>
<comment type="caution">
    <text evidence="3">The sequence shown here is derived from an EMBL/GenBank/DDBJ whole genome shotgun (WGS) entry which is preliminary data.</text>
</comment>
<dbReference type="InterPro" id="IPR052567">
    <property type="entry name" value="OP_Dioxygenase"/>
</dbReference>
<feature type="domain" description="HD" evidence="2">
    <location>
        <begin position="62"/>
        <end position="143"/>
    </location>
</feature>
<name>A0AAE1NUG9_9EUCA</name>
<feature type="region of interest" description="Disordered" evidence="1">
    <location>
        <begin position="1"/>
        <end position="24"/>
    </location>
</feature>
<reference evidence="3" key="1">
    <citation type="submission" date="2023-11" db="EMBL/GenBank/DDBJ databases">
        <title>Genome assemblies of two species of porcelain crab, Petrolisthes cinctipes and Petrolisthes manimaculis (Anomura: Porcellanidae).</title>
        <authorList>
            <person name="Angst P."/>
        </authorList>
    </citation>
    <scope>NUCLEOTIDE SEQUENCE</scope>
    <source>
        <strain evidence="3">PB745_02</strain>
        <tissue evidence="3">Gill</tissue>
    </source>
</reference>
<dbReference type="InterPro" id="IPR006674">
    <property type="entry name" value="HD_domain"/>
</dbReference>
<accession>A0AAE1NUG9</accession>
<dbReference type="PANTHER" id="PTHR40202">
    <property type="match status" value="1"/>
</dbReference>
<evidence type="ECO:0000313" key="4">
    <source>
        <dbReference type="Proteomes" id="UP001292094"/>
    </source>
</evidence>
<keyword evidence="4" id="KW-1185">Reference proteome</keyword>
<dbReference type="CDD" id="cd00077">
    <property type="entry name" value="HDc"/>
    <property type="match status" value="1"/>
</dbReference>
<sequence>MQTPQSRYLNKSAGTTTMTEATRETSLGTDEVDAAVSQVFGLYEDFGEADYLGEAVTQVQHALQAAHLAEKEGFPVQVVLGALLHDVGHLAGQREGQQTPRMVTQGVTLGVAQHEVLGEEYLKDLGFPSDVTHFVRSHVEAKRFLVASDSNYYQGLSDASKKTLEHQGGPMTQAEMESFKTHPQFKSSLRMREWDDKAKNPTAVTPTLDYYRQMCYDYLLQRNR</sequence>
<dbReference type="PANTHER" id="PTHR40202:SF1">
    <property type="entry name" value="HD DOMAIN-CONTAINING PROTEIN"/>
    <property type="match status" value="1"/>
</dbReference>
<evidence type="ECO:0000313" key="3">
    <source>
        <dbReference type="EMBL" id="KAK4295679.1"/>
    </source>
</evidence>
<gene>
    <name evidence="3" type="ORF">Pmani_031779</name>
</gene>
<dbReference type="Pfam" id="PF01966">
    <property type="entry name" value="HD"/>
    <property type="match status" value="1"/>
</dbReference>
<proteinExistence type="predicted"/>
<dbReference type="Gene3D" id="1.10.3210.10">
    <property type="entry name" value="Hypothetical protein af1432"/>
    <property type="match status" value="1"/>
</dbReference>
<dbReference type="SUPFAM" id="SSF109604">
    <property type="entry name" value="HD-domain/PDEase-like"/>
    <property type="match status" value="1"/>
</dbReference>
<organism evidence="3 4">
    <name type="scientific">Petrolisthes manimaculis</name>
    <dbReference type="NCBI Taxonomy" id="1843537"/>
    <lineage>
        <taxon>Eukaryota</taxon>
        <taxon>Metazoa</taxon>
        <taxon>Ecdysozoa</taxon>
        <taxon>Arthropoda</taxon>
        <taxon>Crustacea</taxon>
        <taxon>Multicrustacea</taxon>
        <taxon>Malacostraca</taxon>
        <taxon>Eumalacostraca</taxon>
        <taxon>Eucarida</taxon>
        <taxon>Decapoda</taxon>
        <taxon>Pleocyemata</taxon>
        <taxon>Anomura</taxon>
        <taxon>Galatheoidea</taxon>
        <taxon>Porcellanidae</taxon>
        <taxon>Petrolisthes</taxon>
    </lineage>
</organism>
<evidence type="ECO:0000259" key="2">
    <source>
        <dbReference type="Pfam" id="PF01966"/>
    </source>
</evidence>
<feature type="compositionally biased region" description="Polar residues" evidence="1">
    <location>
        <begin position="1"/>
        <end position="14"/>
    </location>
</feature>
<dbReference type="Proteomes" id="UP001292094">
    <property type="component" value="Unassembled WGS sequence"/>
</dbReference>
<dbReference type="EMBL" id="JAWZYT010004025">
    <property type="protein sequence ID" value="KAK4295679.1"/>
    <property type="molecule type" value="Genomic_DNA"/>
</dbReference>
<dbReference type="InterPro" id="IPR003607">
    <property type="entry name" value="HD/PDEase_dom"/>
</dbReference>
<evidence type="ECO:0000256" key="1">
    <source>
        <dbReference type="SAM" id="MobiDB-lite"/>
    </source>
</evidence>
<dbReference type="AlphaFoldDB" id="A0AAE1NUG9"/>